<feature type="region of interest" description="Disordered" evidence="1">
    <location>
        <begin position="149"/>
        <end position="187"/>
    </location>
</feature>
<reference evidence="2" key="1">
    <citation type="submission" date="2017-08" db="EMBL/GenBank/DDBJ databases">
        <authorList>
            <person name="Polle J.E."/>
            <person name="Barry K."/>
            <person name="Cushman J."/>
            <person name="Schmutz J."/>
            <person name="Tran D."/>
            <person name="Hathwaick L.T."/>
            <person name="Yim W.C."/>
            <person name="Jenkins J."/>
            <person name="Mckie-Krisberg Z.M."/>
            <person name="Prochnik S."/>
            <person name="Lindquist E."/>
            <person name="Dockter R.B."/>
            <person name="Adam C."/>
            <person name="Molina H."/>
            <person name="Bunkerborg J."/>
            <person name="Jin E."/>
            <person name="Buchheim M."/>
            <person name="Magnuson J."/>
        </authorList>
    </citation>
    <scope>NUCLEOTIDE SEQUENCE</scope>
    <source>
        <strain evidence="2">CCAP 19/18</strain>
    </source>
</reference>
<protein>
    <submittedName>
        <fullName evidence="2">Uncharacterized protein</fullName>
    </submittedName>
</protein>
<name>A0ABZ3KVT8_DUNSA</name>
<gene>
    <name evidence="2" type="ORF">DUNSADRAFT_10451</name>
</gene>
<sequence>MGLKKGEDVCISSASPRPSILTADGLAWLLFDNDWTLEGPCPVLAPPIEGQHGDLVAFLEHCWGSLTPSELACAVYPHLSAYADPDTVVCSNLPLSKSMLHPPPTSGVSQIPPIFLLDAYIIILVRVVREGSEDAQLFFHLLLDEPAEESAGPAGQGEGAAPQNGGDSGKSSSSREQHTNTMGSSADARGAGFQHFLEHVRLEVVRLLQ</sequence>
<evidence type="ECO:0000313" key="2">
    <source>
        <dbReference type="EMBL" id="KAF5833286.1"/>
    </source>
</evidence>
<feature type="compositionally biased region" description="Low complexity" evidence="1">
    <location>
        <begin position="149"/>
        <end position="165"/>
    </location>
</feature>
<dbReference type="Proteomes" id="UP000815325">
    <property type="component" value="Unassembled WGS sequence"/>
</dbReference>
<proteinExistence type="predicted"/>
<evidence type="ECO:0000256" key="1">
    <source>
        <dbReference type="SAM" id="MobiDB-lite"/>
    </source>
</evidence>
<accession>A0ABZ3KVT8</accession>
<dbReference type="EMBL" id="MU069819">
    <property type="protein sequence ID" value="KAF5833286.1"/>
    <property type="molecule type" value="Genomic_DNA"/>
</dbReference>
<organism evidence="2 3">
    <name type="scientific">Dunaliella salina</name>
    <name type="common">Green alga</name>
    <name type="synonym">Protococcus salinus</name>
    <dbReference type="NCBI Taxonomy" id="3046"/>
    <lineage>
        <taxon>Eukaryota</taxon>
        <taxon>Viridiplantae</taxon>
        <taxon>Chlorophyta</taxon>
        <taxon>core chlorophytes</taxon>
        <taxon>Chlorophyceae</taxon>
        <taxon>CS clade</taxon>
        <taxon>Chlamydomonadales</taxon>
        <taxon>Dunaliellaceae</taxon>
        <taxon>Dunaliella</taxon>
    </lineage>
</organism>
<comment type="caution">
    <text evidence="2">The sequence shown here is derived from an EMBL/GenBank/DDBJ whole genome shotgun (WGS) entry which is preliminary data.</text>
</comment>
<evidence type="ECO:0000313" key="3">
    <source>
        <dbReference type="Proteomes" id="UP000815325"/>
    </source>
</evidence>
<keyword evidence="3" id="KW-1185">Reference proteome</keyword>